<dbReference type="PANTHER" id="PTHR12725">
    <property type="entry name" value="HALOACID DEHALOGENASE-LIKE HYDROLASE"/>
    <property type="match status" value="1"/>
</dbReference>
<accession>A0A2C9CT01</accession>
<name>A0A2C9CT01_9RHOB</name>
<dbReference type="SFLD" id="SFLDG01129">
    <property type="entry name" value="C1.5:_HAD__Beta-PGM__Phosphata"/>
    <property type="match status" value="1"/>
</dbReference>
<dbReference type="SFLD" id="SFLDS00003">
    <property type="entry name" value="Haloacid_Dehalogenase"/>
    <property type="match status" value="1"/>
</dbReference>
<dbReference type="Gene3D" id="3.40.50.1000">
    <property type="entry name" value="HAD superfamily/HAD-like"/>
    <property type="match status" value="1"/>
</dbReference>
<dbReference type="PANTHER" id="PTHR12725:SF117">
    <property type="entry name" value="HALOACID DEHALOGENASE-LIKE HYDROLASE"/>
    <property type="match status" value="1"/>
</dbReference>
<dbReference type="NCBIfam" id="TIGR01993">
    <property type="entry name" value="Pyr-5-nucltdase"/>
    <property type="match status" value="1"/>
</dbReference>
<gene>
    <name evidence="1" type="ORF">SAMN06273572_102175</name>
</gene>
<dbReference type="RefSeq" id="WP_097929079.1">
    <property type="nucleotide sequence ID" value="NZ_OCTN01000002.1"/>
</dbReference>
<protein>
    <submittedName>
        <fullName evidence="1">Putative hydrolase of the HAD superfamily</fullName>
    </submittedName>
</protein>
<dbReference type="InterPro" id="IPR010237">
    <property type="entry name" value="Pyr-5-nucltdase"/>
</dbReference>
<dbReference type="EMBL" id="OCTN01000002">
    <property type="protein sequence ID" value="SOH93499.1"/>
    <property type="molecule type" value="Genomic_DNA"/>
</dbReference>
<dbReference type="Proteomes" id="UP000220034">
    <property type="component" value="Unassembled WGS sequence"/>
</dbReference>
<dbReference type="SFLD" id="SFLDG01132">
    <property type="entry name" value="C1.5.3:_5'-Nucleotidase_Like"/>
    <property type="match status" value="1"/>
</dbReference>
<dbReference type="Pfam" id="PF00702">
    <property type="entry name" value="Hydrolase"/>
    <property type="match status" value="1"/>
</dbReference>
<evidence type="ECO:0000313" key="2">
    <source>
        <dbReference type="Proteomes" id="UP000220034"/>
    </source>
</evidence>
<dbReference type="GO" id="GO:0016787">
    <property type="term" value="F:hydrolase activity"/>
    <property type="evidence" value="ECO:0007669"/>
    <property type="project" value="UniProtKB-KW"/>
</dbReference>
<evidence type="ECO:0000313" key="1">
    <source>
        <dbReference type="EMBL" id="SOH93499.1"/>
    </source>
</evidence>
<keyword evidence="2" id="KW-1185">Reference proteome</keyword>
<dbReference type="AlphaFoldDB" id="A0A2C9CT01"/>
<proteinExistence type="predicted"/>
<dbReference type="SUPFAM" id="SSF56784">
    <property type="entry name" value="HAD-like"/>
    <property type="match status" value="1"/>
</dbReference>
<dbReference type="InterPro" id="IPR023214">
    <property type="entry name" value="HAD_sf"/>
</dbReference>
<sequence length="216" mass="24444">MKDQFDHVRTWVFDLDNTLYPPSSRLFDQMDDRMNNWIMQAVGVSYDQAHDMRVGYLAQYGTTLTGLMQHHAIDPDAFLLDTHELDLSNLAPALHLRAEIDKLPGRRIVFTNGSRRHADRVTEALGLRGAFDAHYGIEDAQYVSKPTQQAFDLVFEAEALTPTTSAMFEDMAENLVIPHNLGMKTILVAEDETPEDHAHVHHVTDDLADFLSRING</sequence>
<organism evidence="1 2">
    <name type="scientific">Pontivivens marinum</name>
    <dbReference type="NCBI Taxonomy" id="1690039"/>
    <lineage>
        <taxon>Bacteria</taxon>
        <taxon>Pseudomonadati</taxon>
        <taxon>Pseudomonadota</taxon>
        <taxon>Alphaproteobacteria</taxon>
        <taxon>Rhodobacterales</taxon>
        <taxon>Paracoccaceae</taxon>
        <taxon>Pontivivens</taxon>
    </lineage>
</organism>
<keyword evidence="1" id="KW-0378">Hydrolase</keyword>
<dbReference type="Gene3D" id="1.10.150.450">
    <property type="match status" value="1"/>
</dbReference>
<dbReference type="InterPro" id="IPR036412">
    <property type="entry name" value="HAD-like_sf"/>
</dbReference>
<reference evidence="2" key="1">
    <citation type="submission" date="2017-09" db="EMBL/GenBank/DDBJ databases">
        <authorList>
            <person name="Varghese N."/>
            <person name="Submissions S."/>
        </authorList>
    </citation>
    <scope>NUCLEOTIDE SEQUENCE [LARGE SCALE GENOMIC DNA]</scope>
    <source>
        <strain evidence="2">C7</strain>
    </source>
</reference>
<dbReference type="OrthoDB" id="9803141at2"/>